<reference evidence="1" key="2">
    <citation type="journal article" date="2015" name="Fish Shellfish Immunol.">
        <title>Early steps in the European eel (Anguilla anguilla)-Vibrio vulnificus interaction in the gills: Role of the RtxA13 toxin.</title>
        <authorList>
            <person name="Callol A."/>
            <person name="Pajuelo D."/>
            <person name="Ebbesson L."/>
            <person name="Teles M."/>
            <person name="MacKenzie S."/>
            <person name="Amaro C."/>
        </authorList>
    </citation>
    <scope>NUCLEOTIDE SEQUENCE</scope>
</reference>
<organism evidence="1">
    <name type="scientific">Anguilla anguilla</name>
    <name type="common">European freshwater eel</name>
    <name type="synonym">Muraena anguilla</name>
    <dbReference type="NCBI Taxonomy" id="7936"/>
    <lineage>
        <taxon>Eukaryota</taxon>
        <taxon>Metazoa</taxon>
        <taxon>Chordata</taxon>
        <taxon>Craniata</taxon>
        <taxon>Vertebrata</taxon>
        <taxon>Euteleostomi</taxon>
        <taxon>Actinopterygii</taxon>
        <taxon>Neopterygii</taxon>
        <taxon>Teleostei</taxon>
        <taxon>Anguilliformes</taxon>
        <taxon>Anguillidae</taxon>
        <taxon>Anguilla</taxon>
    </lineage>
</organism>
<dbReference type="EMBL" id="GBXM01095654">
    <property type="protein sequence ID" value="JAH12923.1"/>
    <property type="molecule type" value="Transcribed_RNA"/>
</dbReference>
<reference evidence="1" key="1">
    <citation type="submission" date="2014-11" db="EMBL/GenBank/DDBJ databases">
        <authorList>
            <person name="Amaro Gonzalez C."/>
        </authorList>
    </citation>
    <scope>NUCLEOTIDE SEQUENCE</scope>
</reference>
<proteinExistence type="predicted"/>
<evidence type="ECO:0000313" key="1">
    <source>
        <dbReference type="EMBL" id="JAH12923.1"/>
    </source>
</evidence>
<sequence>MFLVLCEGTGVPSGNPRGHSWVFPCLI</sequence>
<protein>
    <submittedName>
        <fullName evidence="1">Uncharacterized protein</fullName>
    </submittedName>
</protein>
<name>A0A0E9QA01_ANGAN</name>
<accession>A0A0E9QA01</accession>
<dbReference type="AlphaFoldDB" id="A0A0E9QA01"/>